<proteinExistence type="predicted"/>
<protein>
    <recommendedName>
        <fullName evidence="5">Secreted protein</fullName>
    </recommendedName>
</protein>
<reference evidence="3" key="1">
    <citation type="submission" date="2023-03" db="EMBL/GenBank/DDBJ databases">
        <title>Massive genome expansion in bonnet fungi (Mycena s.s.) driven by repeated elements and novel gene families across ecological guilds.</title>
        <authorList>
            <consortium name="Lawrence Berkeley National Laboratory"/>
            <person name="Harder C.B."/>
            <person name="Miyauchi S."/>
            <person name="Viragh M."/>
            <person name="Kuo A."/>
            <person name="Thoen E."/>
            <person name="Andreopoulos B."/>
            <person name="Lu D."/>
            <person name="Skrede I."/>
            <person name="Drula E."/>
            <person name="Henrissat B."/>
            <person name="Morin E."/>
            <person name="Kohler A."/>
            <person name="Barry K."/>
            <person name="LaButti K."/>
            <person name="Morin E."/>
            <person name="Salamov A."/>
            <person name="Lipzen A."/>
            <person name="Mereny Z."/>
            <person name="Hegedus B."/>
            <person name="Baldrian P."/>
            <person name="Stursova M."/>
            <person name="Weitz H."/>
            <person name="Taylor A."/>
            <person name="Grigoriev I.V."/>
            <person name="Nagy L.G."/>
            <person name="Martin F."/>
            <person name="Kauserud H."/>
        </authorList>
    </citation>
    <scope>NUCLEOTIDE SEQUENCE</scope>
    <source>
        <strain evidence="3">9284</strain>
    </source>
</reference>
<dbReference type="EMBL" id="JARKIF010000023">
    <property type="protein sequence ID" value="KAJ7616056.1"/>
    <property type="molecule type" value="Genomic_DNA"/>
</dbReference>
<keyword evidence="4" id="KW-1185">Reference proteome</keyword>
<feature type="chain" id="PRO_5042085705" description="Secreted protein" evidence="2">
    <location>
        <begin position="17"/>
        <end position="114"/>
    </location>
</feature>
<keyword evidence="2" id="KW-0732">Signal</keyword>
<feature type="region of interest" description="Disordered" evidence="1">
    <location>
        <begin position="39"/>
        <end position="66"/>
    </location>
</feature>
<evidence type="ECO:0000313" key="3">
    <source>
        <dbReference type="EMBL" id="KAJ7616056.1"/>
    </source>
</evidence>
<feature type="signal peptide" evidence="2">
    <location>
        <begin position="1"/>
        <end position="16"/>
    </location>
</feature>
<dbReference type="AlphaFoldDB" id="A0AAD7BBX6"/>
<accession>A0AAD7BBX6</accession>
<evidence type="ECO:0000313" key="4">
    <source>
        <dbReference type="Proteomes" id="UP001221142"/>
    </source>
</evidence>
<sequence length="114" mass="12495">MLTSFILWVALRMISGQPSSATQPRIRLLGFLHTQLGSTKTDEEGSSIRTGNTSLRASRDSAPPSTGCRMTKVLWIHTGRMGKDSKVYSIPLPCNTAVIAICPTQFFQLRQSSP</sequence>
<evidence type="ECO:0008006" key="5">
    <source>
        <dbReference type="Google" id="ProtNLM"/>
    </source>
</evidence>
<organism evidence="3 4">
    <name type="scientific">Roridomyces roridus</name>
    <dbReference type="NCBI Taxonomy" id="1738132"/>
    <lineage>
        <taxon>Eukaryota</taxon>
        <taxon>Fungi</taxon>
        <taxon>Dikarya</taxon>
        <taxon>Basidiomycota</taxon>
        <taxon>Agaricomycotina</taxon>
        <taxon>Agaricomycetes</taxon>
        <taxon>Agaricomycetidae</taxon>
        <taxon>Agaricales</taxon>
        <taxon>Marasmiineae</taxon>
        <taxon>Mycenaceae</taxon>
        <taxon>Roridomyces</taxon>
    </lineage>
</organism>
<gene>
    <name evidence="3" type="ORF">FB45DRAFT_236650</name>
</gene>
<name>A0AAD7BBX6_9AGAR</name>
<feature type="compositionally biased region" description="Polar residues" evidence="1">
    <location>
        <begin position="47"/>
        <end position="56"/>
    </location>
</feature>
<dbReference type="Proteomes" id="UP001221142">
    <property type="component" value="Unassembled WGS sequence"/>
</dbReference>
<evidence type="ECO:0000256" key="2">
    <source>
        <dbReference type="SAM" id="SignalP"/>
    </source>
</evidence>
<comment type="caution">
    <text evidence="3">The sequence shown here is derived from an EMBL/GenBank/DDBJ whole genome shotgun (WGS) entry which is preliminary data.</text>
</comment>
<evidence type="ECO:0000256" key="1">
    <source>
        <dbReference type="SAM" id="MobiDB-lite"/>
    </source>
</evidence>